<reference evidence="4" key="2">
    <citation type="submission" date="2015-04" db="EMBL/GenBank/DDBJ databases">
        <title>Complete genome sequence of Salinicoccus halodurans strain H3B36, isolated from the Qaidam basin of China.</title>
        <authorList>
            <person name="Ma Y."/>
            <person name="Jiang K."/>
            <person name="Xue Y."/>
        </authorList>
    </citation>
    <scope>NUCLEOTIDE SEQUENCE [LARGE SCALE GENOMIC DNA]</scope>
    <source>
        <strain evidence="4">H3B36</strain>
    </source>
</reference>
<dbReference type="AlphaFoldDB" id="A0A0F7D3X5"/>
<dbReference type="RefSeq" id="WP_046789437.1">
    <property type="nucleotide sequence ID" value="NZ_CP011366.1"/>
</dbReference>
<evidence type="ECO:0000313" key="5">
    <source>
        <dbReference type="Proteomes" id="UP000183090"/>
    </source>
</evidence>
<evidence type="ECO:0000256" key="1">
    <source>
        <dbReference type="PROSITE-ProRule" id="PRU01282"/>
    </source>
</evidence>
<dbReference type="SUPFAM" id="SSF52833">
    <property type="entry name" value="Thioredoxin-like"/>
    <property type="match status" value="1"/>
</dbReference>
<dbReference type="Proteomes" id="UP000034029">
    <property type="component" value="Chromosome"/>
</dbReference>
<dbReference type="EMBL" id="FOTB01000004">
    <property type="protein sequence ID" value="SFK83434.1"/>
    <property type="molecule type" value="Genomic_DNA"/>
</dbReference>
<accession>A0A0F7D3X5</accession>
<evidence type="ECO:0000313" key="3">
    <source>
        <dbReference type="EMBL" id="SFK83434.1"/>
    </source>
</evidence>
<dbReference type="Proteomes" id="UP000183090">
    <property type="component" value="Unassembled WGS sequence"/>
</dbReference>
<proteinExistence type="inferred from homology"/>
<dbReference type="InterPro" id="IPR036249">
    <property type="entry name" value="Thioredoxin-like_sf"/>
</dbReference>
<evidence type="ECO:0000313" key="4">
    <source>
        <dbReference type="Proteomes" id="UP000034029"/>
    </source>
</evidence>
<sequence>MITLYEYPKCTTCRKGRKFLEENDVEFQAHDMVKVPPSEETLKEIISKSDREIDDFFNKRGKNFKELDLKNRLSAMSDEEKIETLSGDGMLIRRPLAYDGQQVLLGFKADDWQKAFLG</sequence>
<comment type="similarity">
    <text evidence="1">Belongs to the ArsC family.</text>
</comment>
<dbReference type="OrthoDB" id="9794155at2"/>
<dbReference type="InterPro" id="IPR006660">
    <property type="entry name" value="Arsenate_reductase-like"/>
</dbReference>
<evidence type="ECO:0000313" key="2">
    <source>
        <dbReference type="EMBL" id="AKG73245.1"/>
    </source>
</evidence>
<dbReference type="KEGG" id="shv:AAT16_02835"/>
<reference evidence="3 5" key="3">
    <citation type="submission" date="2016-10" db="EMBL/GenBank/DDBJ databases">
        <authorList>
            <person name="Varghese N."/>
            <person name="Submissions S."/>
        </authorList>
    </citation>
    <scope>NUCLEOTIDE SEQUENCE [LARGE SCALE GENOMIC DNA]</scope>
    <source>
        <strain evidence="3 5">CGMCC 1.6501</strain>
    </source>
</reference>
<dbReference type="InterPro" id="IPR006504">
    <property type="entry name" value="Tscrpt_reg_Spx/MgsR"/>
</dbReference>
<dbReference type="PROSITE" id="PS51353">
    <property type="entry name" value="ARSC"/>
    <property type="match status" value="1"/>
</dbReference>
<dbReference type="Pfam" id="PF03960">
    <property type="entry name" value="ArsC"/>
    <property type="match status" value="1"/>
</dbReference>
<dbReference type="Gene3D" id="3.40.30.10">
    <property type="entry name" value="Glutaredoxin"/>
    <property type="match status" value="1"/>
</dbReference>
<reference evidence="2 4" key="1">
    <citation type="journal article" date="2015" name="Int. J. Syst. Evol. Microbiol.">
        <title>Complete genome sequence of Salinicoccus halodurans H3B36, isolated from the Qaidam Basin in China.</title>
        <authorList>
            <person name="Jiang K."/>
            <person name="Xue Y."/>
            <person name="Ma Y."/>
        </authorList>
    </citation>
    <scope>NUCLEOTIDE SEQUENCE [LARGE SCALE GENOMIC DNA]</scope>
    <source>
        <strain evidence="2 4">H3B36</strain>
    </source>
</reference>
<gene>
    <name evidence="2" type="ORF">AAT16_02835</name>
    <name evidence="3" type="ORF">SAMN05216235_1956</name>
</gene>
<dbReference type="PANTHER" id="PTHR30041:SF8">
    <property type="entry name" value="PROTEIN YFFB"/>
    <property type="match status" value="1"/>
</dbReference>
<dbReference type="NCBIfam" id="TIGR01617">
    <property type="entry name" value="arsC_related"/>
    <property type="match status" value="1"/>
</dbReference>
<organism evidence="3 5">
    <name type="scientific">Salinicoccus halodurans</name>
    <dbReference type="NCBI Taxonomy" id="407035"/>
    <lineage>
        <taxon>Bacteria</taxon>
        <taxon>Bacillati</taxon>
        <taxon>Bacillota</taxon>
        <taxon>Bacilli</taxon>
        <taxon>Bacillales</taxon>
        <taxon>Staphylococcaceae</taxon>
        <taxon>Salinicoccus</taxon>
    </lineage>
</organism>
<dbReference type="PANTHER" id="PTHR30041">
    <property type="entry name" value="ARSENATE REDUCTASE"/>
    <property type="match status" value="1"/>
</dbReference>
<dbReference type="EMBL" id="CP011366">
    <property type="protein sequence ID" value="AKG73245.1"/>
    <property type="molecule type" value="Genomic_DNA"/>
</dbReference>
<name>A0A0F7D3X5_9STAP</name>
<protein>
    <submittedName>
        <fullName evidence="3">Arsenate reductase</fullName>
    </submittedName>
</protein>
<keyword evidence="4" id="KW-1185">Reference proteome</keyword>